<dbReference type="InterPro" id="IPR011050">
    <property type="entry name" value="Pectin_lyase_fold/virulence"/>
</dbReference>
<keyword evidence="5 15" id="KW-0378">Hydrolase</keyword>
<evidence type="ECO:0000256" key="4">
    <source>
        <dbReference type="ARBA" id="ARBA00022525"/>
    </source>
</evidence>
<dbReference type="Gramene" id="OB06G28690.1">
    <property type="protein sequence ID" value="OB06G28690.1"/>
    <property type="gene ID" value="OB06G28690"/>
</dbReference>
<dbReference type="AlphaFoldDB" id="J3MFS5"/>
<keyword evidence="3" id="KW-0134">Cell wall</keyword>
<evidence type="ECO:0000256" key="7">
    <source>
        <dbReference type="ARBA" id="ARBA00023316"/>
    </source>
</evidence>
<evidence type="ECO:0000256" key="14">
    <source>
        <dbReference type="PROSITE-ProRule" id="PRU10052"/>
    </source>
</evidence>
<evidence type="ECO:0000256" key="5">
    <source>
        <dbReference type="ARBA" id="ARBA00022801"/>
    </source>
</evidence>
<dbReference type="GO" id="GO:0047911">
    <property type="term" value="F:galacturan 1,4-alpha-galacturonidase activity"/>
    <property type="evidence" value="ECO:0007669"/>
    <property type="project" value="UniProtKB-EC"/>
</dbReference>
<name>J3MFS5_ORYBR</name>
<evidence type="ECO:0000256" key="2">
    <source>
        <dbReference type="ARBA" id="ARBA00008834"/>
    </source>
</evidence>
<evidence type="ECO:0000256" key="9">
    <source>
        <dbReference type="ARBA" id="ARBA00043142"/>
    </source>
</evidence>
<sequence length="423" mass="44114">MASRNHSSTCRILVSFLLVATTVAVFADADGKKPDEKGYAPAAVAAAGAGGSYDIIKLGANGNGRTDSSKAVMEAWKSACGGAGKQTIVIPKGDFVTGPMDFTGPCKGAVTVQLDGNLLGSNDLSKYKGKLANWIEVRKVDNLVISGKGTLDGQGPGVWGKNSCAKNYNCKILPNTLVLNTVNNALVSGITLKDAKFFHMNMFRCKDVTVQGVTITAPAESPNTDGIHMGDSSRVSIVGTAIGTGDDCISVGPGSDGINITGVTCGPGHGISVGSLGRYKDEKDVRDVTVRDCVLRNTTNGVRIKSYEDALSPITASRLTYENIRMEGVANPIIIDQKYCPNKICTSSGSSEVTVKDVTFKNITGTSSTPEAVTLVCSDKLPCSGVQMQDVNVQYAGTDNKTMAVCSNAQVTATGCLKELACV</sequence>
<dbReference type="InterPro" id="IPR012334">
    <property type="entry name" value="Pectin_lyas_fold"/>
</dbReference>
<dbReference type="OMA" id="MNIYRCK"/>
<comment type="catalytic activity">
    <reaction evidence="10">
        <text>[(1-&gt;4)-alpha-D-galacturonosyl](n) + H2O = alpha-D-galacturonate + [(1-&gt;4)-alpha-D-galacturonosyl](n-1)</text>
        <dbReference type="Rhea" id="RHEA:14117"/>
        <dbReference type="Rhea" id="RHEA-COMP:14570"/>
        <dbReference type="Rhea" id="RHEA-COMP:14572"/>
        <dbReference type="ChEBI" id="CHEBI:15377"/>
        <dbReference type="ChEBI" id="CHEBI:58658"/>
        <dbReference type="ChEBI" id="CHEBI:140523"/>
        <dbReference type="EC" id="3.2.1.67"/>
    </reaction>
</comment>
<evidence type="ECO:0000256" key="16">
    <source>
        <dbReference type="SAM" id="SignalP"/>
    </source>
</evidence>
<keyword evidence="16" id="KW-0732">Signal</keyword>
<dbReference type="GO" id="GO:0004650">
    <property type="term" value="F:polygalacturonase activity"/>
    <property type="evidence" value="ECO:0007669"/>
    <property type="project" value="InterPro"/>
</dbReference>
<keyword evidence="18" id="KW-1185">Reference proteome</keyword>
<organism evidence="17">
    <name type="scientific">Oryza brachyantha</name>
    <name type="common">malo sina</name>
    <dbReference type="NCBI Taxonomy" id="4533"/>
    <lineage>
        <taxon>Eukaryota</taxon>
        <taxon>Viridiplantae</taxon>
        <taxon>Streptophyta</taxon>
        <taxon>Embryophyta</taxon>
        <taxon>Tracheophyta</taxon>
        <taxon>Spermatophyta</taxon>
        <taxon>Magnoliopsida</taxon>
        <taxon>Liliopsida</taxon>
        <taxon>Poales</taxon>
        <taxon>Poaceae</taxon>
        <taxon>BOP clade</taxon>
        <taxon>Oryzoideae</taxon>
        <taxon>Oryzeae</taxon>
        <taxon>Oryzinae</taxon>
        <taxon>Oryza</taxon>
    </lineage>
</organism>
<evidence type="ECO:0000256" key="15">
    <source>
        <dbReference type="RuleBase" id="RU361169"/>
    </source>
</evidence>
<evidence type="ECO:0000256" key="1">
    <source>
        <dbReference type="ARBA" id="ARBA00004191"/>
    </source>
</evidence>
<dbReference type="GO" id="GO:0071555">
    <property type="term" value="P:cell wall organization"/>
    <property type="evidence" value="ECO:0007669"/>
    <property type="project" value="UniProtKB-KW"/>
</dbReference>
<evidence type="ECO:0000256" key="13">
    <source>
        <dbReference type="ARBA" id="ARBA00083621"/>
    </source>
</evidence>
<dbReference type="eggNOG" id="ENOG502QRSR">
    <property type="taxonomic scope" value="Eukaryota"/>
</dbReference>
<evidence type="ECO:0000313" key="17">
    <source>
        <dbReference type="EnsemblPlants" id="OB06G28690.1"/>
    </source>
</evidence>
<dbReference type="Proteomes" id="UP000006038">
    <property type="component" value="Chromosome 6"/>
</dbReference>
<keyword evidence="4" id="KW-0964">Secreted</keyword>
<feature type="signal peptide" evidence="16">
    <location>
        <begin position="1"/>
        <end position="24"/>
    </location>
</feature>
<protein>
    <recommendedName>
        <fullName evidence="12">Exopolygalacturonase</fullName>
        <ecNumber evidence="8">3.2.1.67</ecNumber>
    </recommendedName>
    <alternativeName>
        <fullName evidence="9">Galacturan 1,4-alpha-galacturonidase</fullName>
    </alternativeName>
    <alternativeName>
        <fullName evidence="13">Pectinase</fullName>
    </alternativeName>
</protein>
<keyword evidence="7" id="KW-0961">Cell wall biogenesis/degradation</keyword>
<dbReference type="STRING" id="4533.J3MFS5"/>
<evidence type="ECO:0000256" key="12">
    <source>
        <dbReference type="ARBA" id="ARBA00068298"/>
    </source>
</evidence>
<dbReference type="Gene3D" id="2.160.20.10">
    <property type="entry name" value="Single-stranded right-handed beta-helix, Pectin lyase-like"/>
    <property type="match status" value="1"/>
</dbReference>
<comment type="similarity">
    <text evidence="2 15">Belongs to the glycosyl hydrolase 28 family.</text>
</comment>
<reference evidence="17" key="2">
    <citation type="submission" date="2013-04" db="UniProtKB">
        <authorList>
            <consortium name="EnsemblPlants"/>
        </authorList>
    </citation>
    <scope>IDENTIFICATION</scope>
</reference>
<feature type="chain" id="PRO_5003774741" description="Exopolygalacturonase" evidence="16">
    <location>
        <begin position="25"/>
        <end position="423"/>
    </location>
</feature>
<dbReference type="SUPFAM" id="SSF51126">
    <property type="entry name" value="Pectin lyase-like"/>
    <property type="match status" value="1"/>
</dbReference>
<dbReference type="InterPro" id="IPR006626">
    <property type="entry name" value="PbH1"/>
</dbReference>
<accession>J3MFS5</accession>
<dbReference type="EnsemblPlants" id="OB06G28690.1">
    <property type="protein sequence ID" value="OB06G28690.1"/>
    <property type="gene ID" value="OB06G28690"/>
</dbReference>
<evidence type="ECO:0000256" key="10">
    <source>
        <dbReference type="ARBA" id="ARBA00048766"/>
    </source>
</evidence>
<proteinExistence type="inferred from homology"/>
<dbReference type="GO" id="GO:0005975">
    <property type="term" value="P:carbohydrate metabolic process"/>
    <property type="evidence" value="ECO:0007669"/>
    <property type="project" value="InterPro"/>
</dbReference>
<comment type="subcellular location">
    <subcellularLocation>
        <location evidence="1">Secreted</location>
        <location evidence="1">Cell wall</location>
    </subcellularLocation>
</comment>
<dbReference type="PROSITE" id="PS00502">
    <property type="entry name" value="POLYGALACTURONASE"/>
    <property type="match status" value="1"/>
</dbReference>
<dbReference type="InterPro" id="IPR000743">
    <property type="entry name" value="Glyco_hydro_28"/>
</dbReference>
<keyword evidence="6 15" id="KW-0326">Glycosidase</keyword>
<evidence type="ECO:0000256" key="3">
    <source>
        <dbReference type="ARBA" id="ARBA00022512"/>
    </source>
</evidence>
<evidence type="ECO:0000256" key="6">
    <source>
        <dbReference type="ARBA" id="ARBA00023295"/>
    </source>
</evidence>
<comment type="function">
    <text evidence="11">May function in depolymerizing pectin during pollen development, germination, and tube growth. Acts as an exo-polygalacturonase.</text>
</comment>
<dbReference type="FunFam" id="2.160.20.10:FF:000004">
    <property type="entry name" value="Pectin lyase-like superfamily protein"/>
    <property type="match status" value="1"/>
</dbReference>
<evidence type="ECO:0000256" key="11">
    <source>
        <dbReference type="ARBA" id="ARBA00057651"/>
    </source>
</evidence>
<dbReference type="HOGENOM" id="CLU_016031_2_2_1"/>
<dbReference type="SMART" id="SM00710">
    <property type="entry name" value="PbH1"/>
    <property type="match status" value="7"/>
</dbReference>
<evidence type="ECO:0000313" key="18">
    <source>
        <dbReference type="Proteomes" id="UP000006038"/>
    </source>
</evidence>
<dbReference type="PANTHER" id="PTHR31375">
    <property type="match status" value="1"/>
</dbReference>
<reference evidence="17" key="1">
    <citation type="journal article" date="2013" name="Nat. Commun.">
        <title>Whole-genome sequencing of Oryza brachyantha reveals mechanisms underlying Oryza genome evolution.</title>
        <authorList>
            <person name="Chen J."/>
            <person name="Huang Q."/>
            <person name="Gao D."/>
            <person name="Wang J."/>
            <person name="Lang Y."/>
            <person name="Liu T."/>
            <person name="Li B."/>
            <person name="Bai Z."/>
            <person name="Luis Goicoechea J."/>
            <person name="Liang C."/>
            <person name="Chen C."/>
            <person name="Zhang W."/>
            <person name="Sun S."/>
            <person name="Liao Y."/>
            <person name="Zhang X."/>
            <person name="Yang L."/>
            <person name="Song C."/>
            <person name="Wang M."/>
            <person name="Shi J."/>
            <person name="Liu G."/>
            <person name="Liu J."/>
            <person name="Zhou H."/>
            <person name="Zhou W."/>
            <person name="Yu Q."/>
            <person name="An N."/>
            <person name="Chen Y."/>
            <person name="Cai Q."/>
            <person name="Wang B."/>
            <person name="Liu B."/>
            <person name="Min J."/>
            <person name="Huang Y."/>
            <person name="Wu H."/>
            <person name="Li Z."/>
            <person name="Zhang Y."/>
            <person name="Yin Y."/>
            <person name="Song W."/>
            <person name="Jiang J."/>
            <person name="Jackson S.A."/>
            <person name="Wing R.A."/>
            <person name="Wang J."/>
            <person name="Chen M."/>
        </authorList>
    </citation>
    <scope>NUCLEOTIDE SEQUENCE [LARGE SCALE GENOMIC DNA]</scope>
    <source>
        <strain evidence="17">cv. IRGC 101232</strain>
    </source>
</reference>
<feature type="active site" evidence="14">
    <location>
        <position position="269"/>
    </location>
</feature>
<dbReference type="Pfam" id="PF00295">
    <property type="entry name" value="Glyco_hydro_28"/>
    <property type="match status" value="1"/>
</dbReference>
<evidence type="ECO:0000256" key="8">
    <source>
        <dbReference type="ARBA" id="ARBA00038933"/>
    </source>
</evidence>
<dbReference type="EC" id="3.2.1.67" evidence="8"/>